<dbReference type="Proteomes" id="UP000653730">
    <property type="component" value="Unassembled WGS sequence"/>
</dbReference>
<keyword evidence="2" id="KW-1185">Reference proteome</keyword>
<dbReference type="RefSeq" id="WP_187966843.1">
    <property type="nucleotide sequence ID" value="NZ_JACVDC010000069.1"/>
</dbReference>
<evidence type="ECO:0000313" key="1">
    <source>
        <dbReference type="EMBL" id="MBC9797712.1"/>
    </source>
</evidence>
<name>A0A926JV07_9FLAO</name>
<comment type="caution">
    <text evidence="1">The sequence shown here is derived from an EMBL/GenBank/DDBJ whole genome shotgun (WGS) entry which is preliminary data.</text>
</comment>
<accession>A0A926JV07</accession>
<evidence type="ECO:0000313" key="2">
    <source>
        <dbReference type="Proteomes" id="UP000653730"/>
    </source>
</evidence>
<gene>
    <name evidence="1" type="ORF">IBL28_17205</name>
</gene>
<sequence>MKKTDKKSLSFLSLCSLGMLLVLVGLYALSPLANQKIYRGSFNRNFAPENTVTQQKILDLGVNSYYISGLTKDKIYLSNYTTIHHLLRTDMTLKDTQHIRLKIIGLDSVVHPRKFRTRVEPPYFYMMHGIAPAILRGKVNKWEARRFMADSAYYTDAVPIDTTSFALRYYSKSQESYELALETAKEPYFKPNYDILEKQMDGFFSVDGMLHYNKELQQIVYLYRYRNQYMVMDKNLKLLHQYNTLDTISIARIKSEEIKSENSFTLTSQPTVTQRISSVSGIYLYINSGLLSQNEKEEQFKQNTVIDVYDLTQGKYIHSFYLPHYKNKGISDFKIIGNRLLAIHDQYLSVYTIATDNIIF</sequence>
<protein>
    <submittedName>
        <fullName evidence="1">Uncharacterized protein</fullName>
    </submittedName>
</protein>
<dbReference type="AlphaFoldDB" id="A0A926JV07"/>
<dbReference type="EMBL" id="JACVDC010000069">
    <property type="protein sequence ID" value="MBC9797712.1"/>
    <property type="molecule type" value="Genomic_DNA"/>
</dbReference>
<organism evidence="1 2">
    <name type="scientific">Sinomicrobium weinanense</name>
    <dbReference type="NCBI Taxonomy" id="2842200"/>
    <lineage>
        <taxon>Bacteria</taxon>
        <taxon>Pseudomonadati</taxon>
        <taxon>Bacteroidota</taxon>
        <taxon>Flavobacteriia</taxon>
        <taxon>Flavobacteriales</taxon>
        <taxon>Flavobacteriaceae</taxon>
        <taxon>Sinomicrobium</taxon>
    </lineage>
</organism>
<reference evidence="1 2" key="1">
    <citation type="submission" date="2020-09" db="EMBL/GenBank/DDBJ databases">
        <title>Sinomicrobium weinanense sp. nov., a halophilic bacteria isolated from saline-alkali soil.</title>
        <authorList>
            <person name="Wu P."/>
            <person name="Ren H."/>
            <person name="Mei Y."/>
            <person name="Liang Y."/>
            <person name="Chen Z."/>
        </authorList>
    </citation>
    <scope>NUCLEOTIDE SEQUENCE [LARGE SCALE GENOMIC DNA]</scope>
    <source>
        <strain evidence="1 2">FJxs</strain>
    </source>
</reference>
<proteinExistence type="predicted"/>